<evidence type="ECO:0000313" key="1">
    <source>
        <dbReference type="EMBL" id="SBV93824.1"/>
    </source>
</evidence>
<sequence>MRTIFYIVLLLLITAMGYAQKQEGKIGRLRIERNKNIETKSGYNYFMLDVVKDIDVVYTEYEELVQRIWDNEVNLDLQKTSVTPLKEINNIRTEIVNMPIYQGGLEYRNSVLDYLEAVKQKIVVLEKFGSLGADANSDIQLYYETSRKFQEADNVTIDKRNKVRRQKTIYERTAYVE</sequence>
<dbReference type="EMBL" id="FLUM01000001">
    <property type="protein sequence ID" value="SBV93824.1"/>
    <property type="molecule type" value="Genomic_DNA"/>
</dbReference>
<gene>
    <name evidence="1" type="ORF">KL86DYS1_10967</name>
</gene>
<protein>
    <submittedName>
        <fullName evidence="1">Uncharacterized protein</fullName>
    </submittedName>
</protein>
<organism evidence="1">
    <name type="scientific">uncultured Dysgonomonas sp</name>
    <dbReference type="NCBI Taxonomy" id="206096"/>
    <lineage>
        <taxon>Bacteria</taxon>
        <taxon>Pseudomonadati</taxon>
        <taxon>Bacteroidota</taxon>
        <taxon>Bacteroidia</taxon>
        <taxon>Bacteroidales</taxon>
        <taxon>Dysgonomonadaceae</taxon>
        <taxon>Dysgonomonas</taxon>
        <taxon>environmental samples</taxon>
    </lineage>
</organism>
<dbReference type="AlphaFoldDB" id="A0A212J361"/>
<accession>A0A212J361</accession>
<proteinExistence type="predicted"/>
<dbReference type="RefSeq" id="WP_296938854.1">
    <property type="nucleotide sequence ID" value="NZ_LT599032.1"/>
</dbReference>
<name>A0A212J361_9BACT</name>
<reference evidence="1" key="1">
    <citation type="submission" date="2016-04" db="EMBL/GenBank/DDBJ databases">
        <authorList>
            <person name="Evans L.H."/>
            <person name="Alamgir A."/>
            <person name="Owens N."/>
            <person name="Weber N.D."/>
            <person name="Virtaneva K."/>
            <person name="Barbian K."/>
            <person name="Babar A."/>
            <person name="Rosenke K."/>
        </authorList>
    </citation>
    <scope>NUCLEOTIDE SEQUENCE</scope>
    <source>
        <strain evidence="1">86-1</strain>
    </source>
</reference>